<evidence type="ECO:0000313" key="1">
    <source>
        <dbReference type="EMBL" id="KAF7275230.1"/>
    </source>
</evidence>
<proteinExistence type="predicted"/>
<evidence type="ECO:0000313" key="2">
    <source>
        <dbReference type="Proteomes" id="UP000625711"/>
    </source>
</evidence>
<dbReference type="EMBL" id="JAACXV010011019">
    <property type="protein sequence ID" value="KAF7275230.1"/>
    <property type="molecule type" value="Genomic_DNA"/>
</dbReference>
<organism evidence="1 2">
    <name type="scientific">Rhynchophorus ferrugineus</name>
    <name type="common">Red palm weevil</name>
    <name type="synonym">Curculio ferrugineus</name>
    <dbReference type="NCBI Taxonomy" id="354439"/>
    <lineage>
        <taxon>Eukaryota</taxon>
        <taxon>Metazoa</taxon>
        <taxon>Ecdysozoa</taxon>
        <taxon>Arthropoda</taxon>
        <taxon>Hexapoda</taxon>
        <taxon>Insecta</taxon>
        <taxon>Pterygota</taxon>
        <taxon>Neoptera</taxon>
        <taxon>Endopterygota</taxon>
        <taxon>Coleoptera</taxon>
        <taxon>Polyphaga</taxon>
        <taxon>Cucujiformia</taxon>
        <taxon>Curculionidae</taxon>
        <taxon>Dryophthorinae</taxon>
        <taxon>Rhynchophorus</taxon>
    </lineage>
</organism>
<name>A0A834IC53_RHYFE</name>
<comment type="caution">
    <text evidence="1">The sequence shown here is derived from an EMBL/GenBank/DDBJ whole genome shotgun (WGS) entry which is preliminary data.</text>
</comment>
<gene>
    <name evidence="1" type="ORF">GWI33_012061</name>
</gene>
<reference evidence="1" key="1">
    <citation type="submission" date="2020-08" db="EMBL/GenBank/DDBJ databases">
        <title>Genome sequencing and assembly of the red palm weevil Rhynchophorus ferrugineus.</title>
        <authorList>
            <person name="Dias G.B."/>
            <person name="Bergman C.M."/>
            <person name="Manee M."/>
        </authorList>
    </citation>
    <scope>NUCLEOTIDE SEQUENCE</scope>
    <source>
        <strain evidence="1">AA-2017</strain>
        <tissue evidence="1">Whole larva</tissue>
    </source>
</reference>
<sequence>MSLINNRLSVYCETKSLSQCVQCTGEEPVTTRFLGDRWIKMAYELSLSRCVSCHKRRIRMSDDLRFREAFQTVACNADPTWSSSEEDAYQKANMVSL</sequence>
<dbReference type="Proteomes" id="UP000625711">
    <property type="component" value="Unassembled WGS sequence"/>
</dbReference>
<accession>A0A834IC53</accession>
<dbReference type="AlphaFoldDB" id="A0A834IC53"/>
<protein>
    <submittedName>
        <fullName evidence="1">Uncharacterized protein</fullName>
    </submittedName>
</protein>
<keyword evidence="2" id="KW-1185">Reference proteome</keyword>